<dbReference type="InterPro" id="IPR001650">
    <property type="entry name" value="Helicase_C-like"/>
</dbReference>
<comment type="caution">
    <text evidence="3">The sequence shown here is derived from an EMBL/GenBank/DDBJ whole genome shotgun (WGS) entry which is preliminary data.</text>
</comment>
<evidence type="ECO:0000259" key="2">
    <source>
        <dbReference type="PROSITE" id="PS51194"/>
    </source>
</evidence>
<dbReference type="GO" id="GO:0004386">
    <property type="term" value="F:helicase activity"/>
    <property type="evidence" value="ECO:0007669"/>
    <property type="project" value="UniProtKB-KW"/>
</dbReference>
<keyword evidence="4" id="KW-1185">Reference proteome</keyword>
<feature type="domain" description="Helicase C-terminal" evidence="2">
    <location>
        <begin position="824"/>
        <end position="966"/>
    </location>
</feature>
<keyword evidence="3" id="KW-0378">Hydrolase</keyword>
<evidence type="ECO:0000313" key="4">
    <source>
        <dbReference type="Proteomes" id="UP000663970"/>
    </source>
</evidence>
<name>A0ABS3DYI9_9BACI</name>
<dbReference type="CDD" id="cd18785">
    <property type="entry name" value="SF2_C"/>
    <property type="match status" value="1"/>
</dbReference>
<protein>
    <submittedName>
        <fullName evidence="3">DNA helicase</fullName>
    </submittedName>
</protein>
<dbReference type="InterPro" id="IPR027417">
    <property type="entry name" value="P-loop_NTPase"/>
</dbReference>
<reference evidence="3 4" key="1">
    <citation type="submission" date="2020-12" db="EMBL/GenBank/DDBJ databases">
        <title>Oil enriched cultivation method for isolating marine PHA-producing bacteria.</title>
        <authorList>
            <person name="Zheng W."/>
            <person name="Yu S."/>
            <person name="Huang Y."/>
        </authorList>
    </citation>
    <scope>NUCLEOTIDE SEQUENCE [LARGE SCALE GENOMIC DNA]</scope>
    <source>
        <strain evidence="3 4">SY-2-6</strain>
    </source>
</reference>
<evidence type="ECO:0000256" key="1">
    <source>
        <dbReference type="SAM" id="MobiDB-lite"/>
    </source>
</evidence>
<feature type="compositionally biased region" description="Low complexity" evidence="1">
    <location>
        <begin position="1050"/>
        <end position="1066"/>
    </location>
</feature>
<gene>
    <name evidence="3" type="ORF">JF544_14220</name>
</gene>
<dbReference type="PROSITE" id="PS51194">
    <property type="entry name" value="HELICASE_CTER"/>
    <property type="match status" value="1"/>
</dbReference>
<keyword evidence="3" id="KW-0347">Helicase</keyword>
<proteinExistence type="predicted"/>
<dbReference type="SUPFAM" id="SSF52540">
    <property type="entry name" value="P-loop containing nucleoside triphosphate hydrolases"/>
    <property type="match status" value="2"/>
</dbReference>
<keyword evidence="3" id="KW-0067">ATP-binding</keyword>
<feature type="region of interest" description="Disordered" evidence="1">
    <location>
        <begin position="1050"/>
        <end position="1082"/>
    </location>
</feature>
<sequence>MRKELVGPIHKVELLSIPPVQKYLAGVLWPMKSELAITEDEQDNQQDKDSKRENIESVAPLANAMNPSAIGLSFLVDKENPKLNVDVSLGMYENKADEKTWQRLPHSLSEEINLKENMGVKQKRFLKRENDKNEINQNLCFEWIVRTYHNCFAVSLFLVNRYVQEADEKNVDHKTVFQPKITVESKGKSSFMVRSAFSKNNDQTSSFEPKDMKSNELLYRNEDVFAVGHNIAVCWDGIEKKIRRARRLSTEIIPAHEVPMVIPPDWREGGTLEMYKLSNMSSAQEVEEALSPLLNKYQQWIEDRREEIPSLEDRQDTAREHMVNCDKSLQRMREGLECLKEDKEAFRAFQFANLVMTKQRAHSIAAENKATPDYNEPKWRPFQIAYVLQNIKGVVHPDSEDRDIADLLFFPTGGGKTEAYLGLAAFTLGLRRRRNVEGYRNDVGVSVIMRYTLRLLTIQQFQRATAMICACEEIRKDNPDIWGSTRFRIGLWVGKSSVPNDYDDAAEIISSKKEEISGKIGSRNNDSGTPVQLVSCPWCGSKLVDDKKPKVFLTTYWHNTKQRRINITCSDSSCAFHRKNSENKEGLPVLVTDEEIYRLLPDVVIGTVDKFARMPWQPEIQNMFGKVKGEVQNWGFISNGETKKEISNAKDVAQTISLINATPVHPPNLIIQDELHLISGPLGTMVGLYETAIDYLSKVEYNGKQVGPKVVASTATIKNADQQIEGLYTKKASIFPSPGISHEDSFFAQQQPLDETPGRIYVGLFAPGRSMKTALLRAYSNLLSSVTAMEEGYDKDALDPYHTLVGYFNSLRELGGAVRLIEDDVPARMKTLENLNDENQPYQYTKRELDREVAELTSRIHSGKIPSLLSRLETKYYQSGDITPVDVLLASNMISVGVDVSRLGLMVVNGQPKTTAEYIQSTSRVGRKHPGLILTTYNWARPRDISHYEEFYAYHSALYRYVEPISVTPFASRARDRGLAGVLVSMLRLGHADLTSNNQANDIEKVTDYSKRIIEFFVKRAGEMKLSVNEIEEHANKLIERWEESANQSKLNYSNSNQKNSSNLLYPIGNKPRGTFKTPNSMRDVEPTARIFIGRD</sequence>
<organism evidence="3 4">
    <name type="scientific">Halobacillus kuroshimensis</name>
    <dbReference type="NCBI Taxonomy" id="302481"/>
    <lineage>
        <taxon>Bacteria</taxon>
        <taxon>Bacillati</taxon>
        <taxon>Bacillota</taxon>
        <taxon>Bacilli</taxon>
        <taxon>Bacillales</taxon>
        <taxon>Bacillaceae</taxon>
        <taxon>Halobacillus</taxon>
    </lineage>
</organism>
<accession>A0ABS3DYI9</accession>
<dbReference type="SMART" id="SM00490">
    <property type="entry name" value="HELICc"/>
    <property type="match status" value="1"/>
</dbReference>
<dbReference type="Proteomes" id="UP000663970">
    <property type="component" value="Unassembled WGS sequence"/>
</dbReference>
<evidence type="ECO:0000313" key="3">
    <source>
        <dbReference type="EMBL" id="MBN8236420.1"/>
    </source>
</evidence>
<dbReference type="NCBIfam" id="NF038325">
    <property type="entry name" value="DISARM_DrmAS"/>
    <property type="match status" value="1"/>
</dbReference>
<dbReference type="Gene3D" id="3.40.50.300">
    <property type="entry name" value="P-loop containing nucleotide triphosphate hydrolases"/>
    <property type="match status" value="1"/>
</dbReference>
<dbReference type="EMBL" id="JAEKJY010000004">
    <property type="protein sequence ID" value="MBN8236420.1"/>
    <property type="molecule type" value="Genomic_DNA"/>
</dbReference>
<dbReference type="Pfam" id="PF00271">
    <property type="entry name" value="Helicase_C"/>
    <property type="match status" value="1"/>
</dbReference>
<keyword evidence="3" id="KW-0547">Nucleotide-binding</keyword>